<protein>
    <submittedName>
        <fullName evidence="3">Siderophore-interacting protein</fullName>
    </submittedName>
</protein>
<reference evidence="3 4" key="1">
    <citation type="submission" date="2014-05" db="EMBL/GenBank/DDBJ databases">
        <title>Whole genome shotgun sequence of Rhizobium rhizogenes NBRC 13257.</title>
        <authorList>
            <person name="Katano-Makiyama Y."/>
            <person name="Hosoyama A."/>
            <person name="Hashimoto M."/>
            <person name="Hosoyama Y."/>
            <person name="Noguchi M."/>
            <person name="Tsuchikane K."/>
            <person name="Kimura A."/>
            <person name="Ohji S."/>
            <person name="Ichikawa N."/>
            <person name="Yamazoe A."/>
            <person name="Fujita N."/>
        </authorList>
    </citation>
    <scope>NUCLEOTIDE SEQUENCE [LARGE SCALE GENOMIC DNA]</scope>
    <source>
        <strain evidence="3 4">NBRC 13257</strain>
    </source>
</reference>
<evidence type="ECO:0000259" key="2">
    <source>
        <dbReference type="PROSITE" id="PS51384"/>
    </source>
</evidence>
<dbReference type="InterPro" id="IPR013113">
    <property type="entry name" value="SIP_FAD-bd"/>
</dbReference>
<dbReference type="Pfam" id="PF04954">
    <property type="entry name" value="SIP"/>
    <property type="match status" value="1"/>
</dbReference>
<dbReference type="InterPro" id="IPR017938">
    <property type="entry name" value="Riboflavin_synthase-like_b-brl"/>
</dbReference>
<dbReference type="PANTHER" id="PTHR30157">
    <property type="entry name" value="FERRIC REDUCTASE, NADPH-DEPENDENT"/>
    <property type="match status" value="1"/>
</dbReference>
<dbReference type="PROSITE" id="PS51384">
    <property type="entry name" value="FAD_FR"/>
    <property type="match status" value="1"/>
</dbReference>
<name>A0AA87QDI5_RHIRH</name>
<comment type="caution">
    <text evidence="3">The sequence shown here is derived from an EMBL/GenBank/DDBJ whole genome shotgun (WGS) entry which is preliminary data.</text>
</comment>
<dbReference type="GO" id="GO:0016491">
    <property type="term" value="F:oxidoreductase activity"/>
    <property type="evidence" value="ECO:0007669"/>
    <property type="project" value="InterPro"/>
</dbReference>
<feature type="domain" description="FAD-binding FR-type" evidence="2">
    <location>
        <begin position="104"/>
        <end position="228"/>
    </location>
</feature>
<dbReference type="InterPro" id="IPR017927">
    <property type="entry name" value="FAD-bd_FR_type"/>
</dbReference>
<dbReference type="AlphaFoldDB" id="A0AA87QDI5"/>
<dbReference type="GeneID" id="86851863"/>
<dbReference type="InterPro" id="IPR014543">
    <property type="entry name" value="UCP028291"/>
</dbReference>
<dbReference type="EMBL" id="BAYX01000011">
    <property type="protein sequence ID" value="GAJ95392.1"/>
    <property type="molecule type" value="Genomic_DNA"/>
</dbReference>
<dbReference type="PANTHER" id="PTHR30157:SF0">
    <property type="entry name" value="NADPH-DEPENDENT FERRIC-CHELATE REDUCTASE"/>
    <property type="match status" value="1"/>
</dbReference>
<comment type="similarity">
    <text evidence="1">Belongs to the SIP oxidoreductase family.</text>
</comment>
<dbReference type="Proteomes" id="UP000026941">
    <property type="component" value="Unassembled WGS sequence"/>
</dbReference>
<evidence type="ECO:0000313" key="4">
    <source>
        <dbReference type="Proteomes" id="UP000026941"/>
    </source>
</evidence>
<proteinExistence type="inferred from homology"/>
<dbReference type="Gene3D" id="3.40.50.80">
    <property type="entry name" value="Nucleotide-binding domain of ferredoxin-NADP reductase (FNR) module"/>
    <property type="match status" value="1"/>
</dbReference>
<dbReference type="SUPFAM" id="SSF63380">
    <property type="entry name" value="Riboflavin synthase domain-like"/>
    <property type="match status" value="1"/>
</dbReference>
<dbReference type="InterPro" id="IPR007037">
    <property type="entry name" value="SIP_rossman_dom"/>
</dbReference>
<organism evidence="3 4">
    <name type="scientific">Rhizobium rhizogenes NBRC 13257</name>
    <dbReference type="NCBI Taxonomy" id="1220581"/>
    <lineage>
        <taxon>Bacteria</taxon>
        <taxon>Pseudomonadati</taxon>
        <taxon>Pseudomonadota</taxon>
        <taxon>Alphaproteobacteria</taxon>
        <taxon>Hyphomicrobiales</taxon>
        <taxon>Rhizobiaceae</taxon>
        <taxon>Rhizobium/Agrobacterium group</taxon>
        <taxon>Rhizobium</taxon>
    </lineage>
</organism>
<evidence type="ECO:0000256" key="1">
    <source>
        <dbReference type="ARBA" id="ARBA00035644"/>
    </source>
</evidence>
<dbReference type="Pfam" id="PF08021">
    <property type="entry name" value="FAD_binding_9"/>
    <property type="match status" value="1"/>
</dbReference>
<dbReference type="Gene3D" id="2.40.30.10">
    <property type="entry name" value="Translation factors"/>
    <property type="match status" value="1"/>
</dbReference>
<accession>A0AA87QDI5</accession>
<dbReference type="Gene3D" id="3.30.310.50">
    <property type="entry name" value="Alpha-D-phosphohexomutase, C-terminal domain"/>
    <property type="match status" value="1"/>
</dbReference>
<dbReference type="InterPro" id="IPR039374">
    <property type="entry name" value="SIP_fam"/>
</dbReference>
<gene>
    <name evidence="3" type="ORF">RRH01S_11_03000</name>
</gene>
<evidence type="ECO:0000313" key="3">
    <source>
        <dbReference type="EMBL" id="GAJ95392.1"/>
    </source>
</evidence>
<dbReference type="CDD" id="cd06193">
    <property type="entry name" value="siderophore_interacting"/>
    <property type="match status" value="1"/>
</dbReference>
<dbReference type="Pfam" id="PF09981">
    <property type="entry name" value="DUF2218"/>
    <property type="match status" value="1"/>
</dbReference>
<dbReference type="RefSeq" id="WP_015917945.1">
    <property type="nucleotide sequence ID" value="NZ_BAYX01000011.1"/>
</dbReference>
<sequence length="360" mass="39412">MTKLTSRAEVALPTPKQYLAEVFEHFAEEVPTTLSGAMGSAVFPWGIGTMEVTDQGLRLYAEAGDLPSLATVRDVMASHLEEFAWREKPDIRWNGDGCDSSVVPNLRIMTVATMTDLTARMRRITLKGENLDWFTTGDPHIWLLFPPADLEVPEWPVLGPNGRPAWPPYGKRPTTRTYTIRRIDVAAGEIDVDFVLHGDQGVASAWAETARAGDVIGMMGPGGGSMPAMDWCLLAGDETAIPAIARMLEALPETAQGIVLIEVADKGEEQTLLGPAGIDIRWLHRNGEAAGRSRLLEGAVKAIRPPSDVSFGLWAGAESATARALRTYWRRDLGLSRTNTRAVSFWKLGFSESDHQRPHD</sequence>
<dbReference type="InterPro" id="IPR039261">
    <property type="entry name" value="FNR_nucleotide-bd"/>
</dbReference>